<keyword evidence="2" id="KW-0436">Ligase</keyword>
<dbReference type="Gene3D" id="3.50.50.60">
    <property type="entry name" value="FAD/NAD(P)-binding domain"/>
    <property type="match status" value="3"/>
</dbReference>
<accession>A0ABP7GQ54</accession>
<organism evidence="2 3">
    <name type="scientific">Salinactinospora qingdaonensis</name>
    <dbReference type="NCBI Taxonomy" id="702744"/>
    <lineage>
        <taxon>Bacteria</taxon>
        <taxon>Bacillati</taxon>
        <taxon>Actinomycetota</taxon>
        <taxon>Actinomycetes</taxon>
        <taxon>Streptosporangiales</taxon>
        <taxon>Nocardiopsidaceae</taxon>
        <taxon>Salinactinospora</taxon>
    </lineage>
</organism>
<feature type="domain" description="Styrene monooxygenase StyA putative substrate binding" evidence="1">
    <location>
        <begin position="148"/>
        <end position="250"/>
    </location>
</feature>
<comment type="caution">
    <text evidence="2">The sequence shown here is derived from an EMBL/GenBank/DDBJ whole genome shotgun (WGS) entry which is preliminary data.</text>
</comment>
<dbReference type="Pfam" id="PF17885">
    <property type="entry name" value="Smoa_sbd"/>
    <property type="match status" value="1"/>
</dbReference>
<evidence type="ECO:0000313" key="3">
    <source>
        <dbReference type="Proteomes" id="UP001500908"/>
    </source>
</evidence>
<gene>
    <name evidence="2" type="ORF">GCM10022402_49720</name>
</gene>
<name>A0ABP7GQ54_9ACTN</name>
<evidence type="ECO:0000259" key="1">
    <source>
        <dbReference type="Pfam" id="PF17885"/>
    </source>
</evidence>
<keyword evidence="3" id="KW-1185">Reference proteome</keyword>
<dbReference type="RefSeq" id="WP_344977467.1">
    <property type="nucleotide sequence ID" value="NZ_BAABDD010000053.1"/>
</dbReference>
<evidence type="ECO:0000313" key="2">
    <source>
        <dbReference type="EMBL" id="GAA3766605.1"/>
    </source>
</evidence>
<dbReference type="Proteomes" id="UP001500908">
    <property type="component" value="Unassembled WGS sequence"/>
</dbReference>
<dbReference type="EMBL" id="BAABDD010000053">
    <property type="protein sequence ID" value="GAA3766605.1"/>
    <property type="molecule type" value="Genomic_DNA"/>
</dbReference>
<protein>
    <submittedName>
        <fullName evidence="2">Alanine-phosphoribitol ligase</fullName>
    </submittedName>
</protein>
<proteinExistence type="predicted"/>
<dbReference type="InterPro" id="IPR036188">
    <property type="entry name" value="FAD/NAD-bd_sf"/>
</dbReference>
<dbReference type="PRINTS" id="PR00420">
    <property type="entry name" value="RNGMNOXGNASE"/>
</dbReference>
<reference evidence="3" key="1">
    <citation type="journal article" date="2019" name="Int. J. Syst. Evol. Microbiol.">
        <title>The Global Catalogue of Microorganisms (GCM) 10K type strain sequencing project: providing services to taxonomists for standard genome sequencing and annotation.</title>
        <authorList>
            <consortium name="The Broad Institute Genomics Platform"/>
            <consortium name="The Broad Institute Genome Sequencing Center for Infectious Disease"/>
            <person name="Wu L."/>
            <person name="Ma J."/>
        </authorList>
    </citation>
    <scope>NUCLEOTIDE SEQUENCE [LARGE SCALE GENOMIC DNA]</scope>
    <source>
        <strain evidence="3">JCM 17137</strain>
    </source>
</reference>
<dbReference type="GO" id="GO:0016874">
    <property type="term" value="F:ligase activity"/>
    <property type="evidence" value="ECO:0007669"/>
    <property type="project" value="UniProtKB-KW"/>
</dbReference>
<dbReference type="InterPro" id="IPR041654">
    <property type="entry name" value="StyA_sbd"/>
</dbReference>
<sequence length="399" mass="42473">MTRVAIVGAGQSGLVLAHTLLEAGLEVEVFTHHDPSELRFGNAEPTQATFPATLGAEQRAGLDEWSTAAPRFATVSVSAHPPGAEAVGFVGALPGQGGVAVDPREKMAAWLESFDRRGGRVHIHGVTVSDLDWYARAGRYDLIVVAVGGGELGALFAPDADQAQAAGPRALCQIYLDHVAPGEADVQVITTPHGEIFRVPILTGHGPAHSVFLSARPGGPLDCHPEHGRRVDAHTELLTRLRVFAPELYEQCATAEPVDAGAAILTRTKPARRRPVGVLPSGGHVLGMGDTVRPLCPTTGQGWAGSTQAALTYRDHILTQAKNGKPFDAAFMTRACADYDHNFVQPASAFLHMIEGFWSGHLSESERQRFHQATVDPRAANAWLARWDNPSRSAPPAAP</sequence>
<dbReference type="SUPFAM" id="SSF51905">
    <property type="entry name" value="FAD/NAD(P)-binding domain"/>
    <property type="match status" value="1"/>
</dbReference>